<dbReference type="AlphaFoldDB" id="A0A5B7D5H4"/>
<gene>
    <name evidence="1" type="primary">TSTA3_2</name>
    <name evidence="1" type="ORF">E2C01_008523</name>
</gene>
<evidence type="ECO:0000313" key="1">
    <source>
        <dbReference type="EMBL" id="MPC15723.1"/>
    </source>
</evidence>
<reference evidence="1 2" key="1">
    <citation type="submission" date="2019-05" db="EMBL/GenBank/DDBJ databases">
        <title>Another draft genome of Portunus trituberculatus and its Hox gene families provides insights of decapod evolution.</title>
        <authorList>
            <person name="Jeong J.-H."/>
            <person name="Song I."/>
            <person name="Kim S."/>
            <person name="Choi T."/>
            <person name="Kim D."/>
            <person name="Ryu S."/>
            <person name="Kim W."/>
        </authorList>
    </citation>
    <scope>NUCLEOTIDE SEQUENCE [LARGE SCALE GENOMIC DNA]</scope>
    <source>
        <tissue evidence="1">Muscle</tissue>
    </source>
</reference>
<proteinExistence type="predicted"/>
<dbReference type="Proteomes" id="UP000324222">
    <property type="component" value="Unassembled WGS sequence"/>
</dbReference>
<dbReference type="GO" id="GO:0050577">
    <property type="term" value="F:GDP-L-fucose synthase activity"/>
    <property type="evidence" value="ECO:0007669"/>
    <property type="project" value="TreeGrafter"/>
</dbReference>
<dbReference type="PANTHER" id="PTHR43238:SF1">
    <property type="entry name" value="GDP-L-FUCOSE SYNTHASE"/>
    <property type="match status" value="1"/>
</dbReference>
<dbReference type="Gene3D" id="3.90.25.10">
    <property type="entry name" value="UDP-galactose 4-epimerase, domain 1"/>
    <property type="match status" value="1"/>
</dbReference>
<evidence type="ECO:0000313" key="2">
    <source>
        <dbReference type="Proteomes" id="UP000324222"/>
    </source>
</evidence>
<protein>
    <submittedName>
        <fullName evidence="1">GDP-L-fucose synthase</fullName>
    </submittedName>
</protein>
<sequence length="126" mass="14142">MHSPINRGCFIHPERFSLSALLNRSDVTVAPPPDEIQAGKFLSGEIVPVDEEDEVSIKELSEIVMEEMGFKGSVTHDTSKADGQFKKTASNAKLRSYLPDFKFTPIRQGVRETVEWLTANYETARK</sequence>
<dbReference type="SUPFAM" id="SSF51735">
    <property type="entry name" value="NAD(P)-binding Rossmann-fold domains"/>
    <property type="match status" value="1"/>
</dbReference>
<name>A0A5B7D5H4_PORTR</name>
<keyword evidence="2" id="KW-1185">Reference proteome</keyword>
<dbReference type="InterPro" id="IPR036291">
    <property type="entry name" value="NAD(P)-bd_dom_sf"/>
</dbReference>
<accession>A0A5B7D5H4</accession>
<dbReference type="EMBL" id="VSRR010000450">
    <property type="protein sequence ID" value="MPC15723.1"/>
    <property type="molecule type" value="Genomic_DNA"/>
</dbReference>
<dbReference type="OrthoDB" id="202470at2759"/>
<organism evidence="1 2">
    <name type="scientific">Portunus trituberculatus</name>
    <name type="common">Swimming crab</name>
    <name type="synonym">Neptunus trituberculatus</name>
    <dbReference type="NCBI Taxonomy" id="210409"/>
    <lineage>
        <taxon>Eukaryota</taxon>
        <taxon>Metazoa</taxon>
        <taxon>Ecdysozoa</taxon>
        <taxon>Arthropoda</taxon>
        <taxon>Crustacea</taxon>
        <taxon>Multicrustacea</taxon>
        <taxon>Malacostraca</taxon>
        <taxon>Eumalacostraca</taxon>
        <taxon>Eucarida</taxon>
        <taxon>Decapoda</taxon>
        <taxon>Pleocyemata</taxon>
        <taxon>Brachyura</taxon>
        <taxon>Eubrachyura</taxon>
        <taxon>Portunoidea</taxon>
        <taxon>Portunidae</taxon>
        <taxon>Portuninae</taxon>
        <taxon>Portunus</taxon>
    </lineage>
</organism>
<dbReference type="PANTHER" id="PTHR43238">
    <property type="entry name" value="GDP-L-FUCOSE SYNTHASE"/>
    <property type="match status" value="1"/>
</dbReference>
<comment type="caution">
    <text evidence="1">The sequence shown here is derived from an EMBL/GenBank/DDBJ whole genome shotgun (WGS) entry which is preliminary data.</text>
</comment>